<keyword evidence="3 12" id="KW-0732">Signal</keyword>
<evidence type="ECO:0000256" key="11">
    <source>
        <dbReference type="SAM" id="Phobius"/>
    </source>
</evidence>
<dbReference type="GO" id="GO:0005765">
    <property type="term" value="C:lysosomal membrane"/>
    <property type="evidence" value="ECO:0007669"/>
    <property type="project" value="UniProtKB-SubCell"/>
</dbReference>
<keyword evidence="6" id="KW-0325">Glycoprotein</keyword>
<evidence type="ECO:0000256" key="10">
    <source>
        <dbReference type="ARBA" id="ARBA00044960"/>
    </source>
</evidence>
<evidence type="ECO:0000256" key="7">
    <source>
        <dbReference type="ARBA" id="ARBA00023228"/>
    </source>
</evidence>
<keyword evidence="14" id="KW-1185">Reference proteome</keyword>
<evidence type="ECO:0000256" key="4">
    <source>
        <dbReference type="ARBA" id="ARBA00022989"/>
    </source>
</evidence>
<evidence type="ECO:0000256" key="6">
    <source>
        <dbReference type="ARBA" id="ARBA00023180"/>
    </source>
</evidence>
<dbReference type="AlphaFoldDB" id="A0A0N1INZ9"/>
<keyword evidence="4 11" id="KW-1133">Transmembrane helix</keyword>
<comment type="function">
    <text evidence="8">Required to protect lysosomal transporter MFSD1 from lysosomal proteolysis and for MFSD1 lysosomal localization.</text>
</comment>
<comment type="subunit">
    <text evidence="10">Interacts (via lumenal domain) with lysosomal protein MFSD1; the interaction starts while both proteins are still in the endoplasmic reticulum and is required for stabilization of MFSD1 in lysosomes but has no direct effect on its targeting to lysosomes or transporter activity.</text>
</comment>
<feature type="chain" id="PRO_5005874064" evidence="12">
    <location>
        <begin position="25"/>
        <end position="346"/>
    </location>
</feature>
<gene>
    <name evidence="13" type="ORF">RR48_04259</name>
</gene>
<dbReference type="PANTHER" id="PTHR31981">
    <property type="entry name" value="GLYCOSYLATED LYSOSOMAL MEMBRANE PROTEIN"/>
    <property type="match status" value="1"/>
</dbReference>
<accession>A0A0N1INZ9</accession>
<evidence type="ECO:0000256" key="5">
    <source>
        <dbReference type="ARBA" id="ARBA00023136"/>
    </source>
</evidence>
<dbReference type="InterPro" id="IPR029382">
    <property type="entry name" value="NCU-G1"/>
</dbReference>
<feature type="transmembrane region" description="Helical" evidence="11">
    <location>
        <begin position="303"/>
        <end position="330"/>
    </location>
</feature>
<dbReference type="EMBL" id="KQ460882">
    <property type="protein sequence ID" value="KPJ11490.1"/>
    <property type="molecule type" value="Genomic_DNA"/>
</dbReference>
<keyword evidence="7" id="KW-0458">Lysosome</keyword>
<evidence type="ECO:0000256" key="12">
    <source>
        <dbReference type="SAM" id="SignalP"/>
    </source>
</evidence>
<feature type="signal peptide" evidence="12">
    <location>
        <begin position="1"/>
        <end position="24"/>
    </location>
</feature>
<comment type="subcellular location">
    <subcellularLocation>
        <location evidence="9">Lysosome membrane</location>
        <topology evidence="9">Single-pass type I membrane protein</topology>
        <orientation evidence="9">Lumenal side</orientation>
    </subcellularLocation>
</comment>
<dbReference type="Proteomes" id="UP000053240">
    <property type="component" value="Unassembled WGS sequence"/>
</dbReference>
<evidence type="ECO:0000256" key="1">
    <source>
        <dbReference type="ARBA" id="ARBA00010599"/>
    </source>
</evidence>
<reference evidence="13 14" key="1">
    <citation type="journal article" date="2015" name="Nat. Commun.">
        <title>Outbred genome sequencing and CRISPR/Cas9 gene editing in butterflies.</title>
        <authorList>
            <person name="Li X."/>
            <person name="Fan D."/>
            <person name="Zhang W."/>
            <person name="Liu G."/>
            <person name="Zhang L."/>
            <person name="Zhao L."/>
            <person name="Fang X."/>
            <person name="Chen L."/>
            <person name="Dong Y."/>
            <person name="Chen Y."/>
            <person name="Ding Y."/>
            <person name="Zhao R."/>
            <person name="Feng M."/>
            <person name="Zhu Y."/>
            <person name="Feng Y."/>
            <person name="Jiang X."/>
            <person name="Zhu D."/>
            <person name="Xiang H."/>
            <person name="Feng X."/>
            <person name="Li S."/>
            <person name="Wang J."/>
            <person name="Zhang G."/>
            <person name="Kronforst M.R."/>
            <person name="Wang W."/>
        </authorList>
    </citation>
    <scope>NUCLEOTIDE SEQUENCE [LARGE SCALE GENOMIC DNA]</scope>
    <source>
        <strain evidence="13">Ya'a_city_454_Pm</strain>
        <tissue evidence="13">Whole body</tissue>
    </source>
</reference>
<name>A0A0N1INZ9_PAPMA</name>
<keyword evidence="2 11" id="KW-0812">Transmembrane</keyword>
<dbReference type="Pfam" id="PF15065">
    <property type="entry name" value="NCU-G1"/>
    <property type="match status" value="1"/>
</dbReference>
<sequence>MFSSSIISYVIAIIAFLLHTSAYGQDRTINAEINPGCNNCSLESTLVYIRAEGQTDTIHQIYEYNDLGDKGRMDEKSWIHSQSLKRVTWELKEQIITEKEAMVRLHGTMHHNRSRDIIDVKLDLLPYKDYATELPHLIHTANSTLVDISLVNLTTSRYYNSSRFALHLVLVSTDPATDTMHNVMRKSLDDEHTPGVFEIIEIKTPASLSSEMGGFVQFRPVGYTQHERNVGSSTIAHVSDFNRTSLPDWSTLKTFYKGFDEGNLLVQDMVVCFGEPGDGFYKRYNYTAWSYTIGYGAPPMEGFSLFVIVIISVGLGVPVLLALSGVLYAVRRKYRHNPPTRLINED</sequence>
<protein>
    <submittedName>
        <fullName evidence="13">Lysosomal protein NCU-G1</fullName>
    </submittedName>
</protein>
<evidence type="ECO:0000256" key="2">
    <source>
        <dbReference type="ARBA" id="ARBA00022692"/>
    </source>
</evidence>
<comment type="similarity">
    <text evidence="1">Belongs to the GLMP family.</text>
</comment>
<evidence type="ECO:0000313" key="13">
    <source>
        <dbReference type="EMBL" id="KPJ11490.1"/>
    </source>
</evidence>
<evidence type="ECO:0000256" key="8">
    <source>
        <dbReference type="ARBA" id="ARBA00024176"/>
    </source>
</evidence>
<keyword evidence="5 11" id="KW-0472">Membrane</keyword>
<evidence type="ECO:0000256" key="9">
    <source>
        <dbReference type="ARBA" id="ARBA00024189"/>
    </source>
</evidence>
<organism evidence="13 14">
    <name type="scientific">Papilio machaon</name>
    <name type="common">Old World swallowtail butterfly</name>
    <dbReference type="NCBI Taxonomy" id="76193"/>
    <lineage>
        <taxon>Eukaryota</taxon>
        <taxon>Metazoa</taxon>
        <taxon>Ecdysozoa</taxon>
        <taxon>Arthropoda</taxon>
        <taxon>Hexapoda</taxon>
        <taxon>Insecta</taxon>
        <taxon>Pterygota</taxon>
        <taxon>Neoptera</taxon>
        <taxon>Endopterygota</taxon>
        <taxon>Lepidoptera</taxon>
        <taxon>Glossata</taxon>
        <taxon>Ditrysia</taxon>
        <taxon>Papilionoidea</taxon>
        <taxon>Papilionidae</taxon>
        <taxon>Papilioninae</taxon>
        <taxon>Papilio</taxon>
    </lineage>
</organism>
<dbReference type="InParanoid" id="A0A0N1INZ9"/>
<evidence type="ECO:0000313" key="14">
    <source>
        <dbReference type="Proteomes" id="UP000053240"/>
    </source>
</evidence>
<evidence type="ECO:0000256" key="3">
    <source>
        <dbReference type="ARBA" id="ARBA00022729"/>
    </source>
</evidence>
<dbReference type="PANTHER" id="PTHR31981:SF1">
    <property type="entry name" value="GLYCOSYLATED LYSOSOMAL MEMBRANE PROTEIN"/>
    <property type="match status" value="1"/>
</dbReference>
<proteinExistence type="inferred from homology"/>